<proteinExistence type="predicted"/>
<evidence type="ECO:0000313" key="1">
    <source>
        <dbReference type="EMBL" id="TWT31457.1"/>
    </source>
</evidence>
<protein>
    <submittedName>
        <fullName evidence="1">Uncharacterized protein</fullName>
    </submittedName>
</protein>
<dbReference type="OrthoDB" id="291863at2"/>
<dbReference type="Proteomes" id="UP000318878">
    <property type="component" value="Unassembled WGS sequence"/>
</dbReference>
<comment type="caution">
    <text evidence="1">The sequence shown here is derived from an EMBL/GenBank/DDBJ whole genome shotgun (WGS) entry which is preliminary data.</text>
</comment>
<evidence type="ECO:0000313" key="2">
    <source>
        <dbReference type="Proteomes" id="UP000318878"/>
    </source>
</evidence>
<accession>A0A5C5V0Y0</accession>
<dbReference type="RefSeq" id="WP_146433593.1">
    <property type="nucleotide sequence ID" value="NZ_SJPF01000004.1"/>
</dbReference>
<organism evidence="1 2">
    <name type="scientific">Blastopirellula retiformator</name>
    <dbReference type="NCBI Taxonomy" id="2527970"/>
    <lineage>
        <taxon>Bacteria</taxon>
        <taxon>Pseudomonadati</taxon>
        <taxon>Planctomycetota</taxon>
        <taxon>Planctomycetia</taxon>
        <taxon>Pirellulales</taxon>
        <taxon>Pirellulaceae</taxon>
        <taxon>Blastopirellula</taxon>
    </lineage>
</organism>
<keyword evidence="2" id="KW-1185">Reference proteome</keyword>
<dbReference type="AlphaFoldDB" id="A0A5C5V0Y0"/>
<dbReference type="EMBL" id="SJPF01000004">
    <property type="protein sequence ID" value="TWT31457.1"/>
    <property type="molecule type" value="Genomic_DNA"/>
</dbReference>
<gene>
    <name evidence="1" type="ORF">Enr8_33780</name>
</gene>
<sequence>MQIDATTAAAAPTAAKPASANEQLQSLFSEILEQTGRSGYASADEYVSEETLQDDVRSSWDNWFSGGKAASYAADYNPAELRQDYGDLLVRAIDEGGYEDPKAFLKSLTQSELQTVQHVQRLARPIRVDSLNEEGALNLLIPPPAQVDLNFDGLTQTGKALGIRFPDSRTPQEVADAWEEATADLSPQEKIHYELQMKLPVLFANIVIDENGQFVRQREPGDVDWVNPLASGDYYYVDATQQQLDYLEAYQHEMSQQQYEQGTQFWSTFQQLLELHGAR</sequence>
<reference evidence="1 2" key="1">
    <citation type="submission" date="2019-02" db="EMBL/GenBank/DDBJ databases">
        <title>Deep-cultivation of Planctomycetes and their phenomic and genomic characterization uncovers novel biology.</title>
        <authorList>
            <person name="Wiegand S."/>
            <person name="Jogler M."/>
            <person name="Boedeker C."/>
            <person name="Pinto D."/>
            <person name="Vollmers J."/>
            <person name="Rivas-Marin E."/>
            <person name="Kohn T."/>
            <person name="Peeters S.H."/>
            <person name="Heuer A."/>
            <person name="Rast P."/>
            <person name="Oberbeckmann S."/>
            <person name="Bunk B."/>
            <person name="Jeske O."/>
            <person name="Meyerdierks A."/>
            <person name="Storesund J.E."/>
            <person name="Kallscheuer N."/>
            <person name="Luecker S."/>
            <person name="Lage O.M."/>
            <person name="Pohl T."/>
            <person name="Merkel B.J."/>
            <person name="Hornburger P."/>
            <person name="Mueller R.-W."/>
            <person name="Bruemmer F."/>
            <person name="Labrenz M."/>
            <person name="Spormann A.M."/>
            <person name="Op Den Camp H."/>
            <person name="Overmann J."/>
            <person name="Amann R."/>
            <person name="Jetten M.S.M."/>
            <person name="Mascher T."/>
            <person name="Medema M.H."/>
            <person name="Devos D.P."/>
            <person name="Kaster A.-K."/>
            <person name="Ovreas L."/>
            <person name="Rohde M."/>
            <person name="Galperin M.Y."/>
            <person name="Jogler C."/>
        </authorList>
    </citation>
    <scope>NUCLEOTIDE SEQUENCE [LARGE SCALE GENOMIC DNA]</scope>
    <source>
        <strain evidence="1 2">Enr8</strain>
    </source>
</reference>
<name>A0A5C5V0Y0_9BACT</name>